<proteinExistence type="predicted"/>
<dbReference type="Gene3D" id="3.40.50.1820">
    <property type="entry name" value="alpha/beta hydrolase"/>
    <property type="match status" value="1"/>
</dbReference>
<reference evidence="1 2" key="1">
    <citation type="submission" date="2017-01" db="EMBL/GenBank/DDBJ databases">
        <title>Genome analysis of Paenibacillus selenitrireducens ES3-24.</title>
        <authorList>
            <person name="Xu D."/>
            <person name="Yao R."/>
            <person name="Zheng S."/>
        </authorList>
    </citation>
    <scope>NUCLEOTIDE SEQUENCE [LARGE SCALE GENOMIC DNA]</scope>
    <source>
        <strain evidence="1 2">ES3-24</strain>
    </source>
</reference>
<dbReference type="GO" id="GO:0016787">
    <property type="term" value="F:hydrolase activity"/>
    <property type="evidence" value="ECO:0007669"/>
    <property type="project" value="UniProtKB-KW"/>
</dbReference>
<dbReference type="InterPro" id="IPR029058">
    <property type="entry name" value="AB_hydrolase_fold"/>
</dbReference>
<dbReference type="STRING" id="1324314.BVG16_19680"/>
<keyword evidence="1" id="KW-0378">Hydrolase</keyword>
<evidence type="ECO:0000313" key="2">
    <source>
        <dbReference type="Proteomes" id="UP000190188"/>
    </source>
</evidence>
<protein>
    <submittedName>
        <fullName evidence="1">Alpha/beta hydrolase</fullName>
    </submittedName>
</protein>
<name>A0A1T2X7Z2_9BACL</name>
<dbReference type="EMBL" id="MSZX01000008">
    <property type="protein sequence ID" value="OPA75806.1"/>
    <property type="molecule type" value="Genomic_DNA"/>
</dbReference>
<organism evidence="1 2">
    <name type="scientific">Paenibacillus selenitireducens</name>
    <dbReference type="NCBI Taxonomy" id="1324314"/>
    <lineage>
        <taxon>Bacteria</taxon>
        <taxon>Bacillati</taxon>
        <taxon>Bacillota</taxon>
        <taxon>Bacilli</taxon>
        <taxon>Bacillales</taxon>
        <taxon>Paenibacillaceae</taxon>
        <taxon>Paenibacillus</taxon>
    </lineage>
</organism>
<dbReference type="SUPFAM" id="SSF53474">
    <property type="entry name" value="alpha/beta-Hydrolases"/>
    <property type="match status" value="1"/>
</dbReference>
<gene>
    <name evidence="1" type="ORF">BVG16_19680</name>
</gene>
<dbReference type="OrthoDB" id="9808543at2"/>
<keyword evidence="2" id="KW-1185">Reference proteome</keyword>
<dbReference type="Proteomes" id="UP000190188">
    <property type="component" value="Unassembled WGS sequence"/>
</dbReference>
<evidence type="ECO:0000313" key="1">
    <source>
        <dbReference type="EMBL" id="OPA75806.1"/>
    </source>
</evidence>
<dbReference type="AlphaFoldDB" id="A0A1T2X7Z2"/>
<accession>A0A1T2X7Z2</accession>
<sequence>MSTSFHLKLEPHRTIRYSVFSGNQPNETGSTASSRGLLILSHGFKGFKDWGMFPYAAEQIAKLAGVDVITYNFSHNGVGEQLTEFTELDKFARNTPHRQLEDLKALISAVHANEGMHSMSRPLFLLGHSWAASMSLIHALDHPDTVAGVIAWNGSSHPDIFSEQEKQEMRDHGVAYTLNGRTKQQMPLSVEILQDLEAHTDQYAIVDRISQASFPIALIQGTDDFERLRRGSEMLIQQNPRIEWIQIPGGNHTFTTVHPFQGTTAPLEAAIHATSQFIISHLS</sequence>
<comment type="caution">
    <text evidence="1">The sequence shown here is derived from an EMBL/GenBank/DDBJ whole genome shotgun (WGS) entry which is preliminary data.</text>
</comment>